<keyword evidence="6 8" id="KW-0472">Membrane</keyword>
<feature type="transmembrane region" description="Helical" evidence="8">
    <location>
        <begin position="236"/>
        <end position="253"/>
    </location>
</feature>
<evidence type="ECO:0000256" key="5">
    <source>
        <dbReference type="ARBA" id="ARBA00022989"/>
    </source>
</evidence>
<evidence type="ECO:0000313" key="9">
    <source>
        <dbReference type="EMBL" id="KAG0318925.1"/>
    </source>
</evidence>
<name>A0A9P6RJ42_9FUNG</name>
<dbReference type="EMBL" id="JAAAIN010000172">
    <property type="protein sequence ID" value="KAG0318925.1"/>
    <property type="molecule type" value="Genomic_DNA"/>
</dbReference>
<reference evidence="9" key="1">
    <citation type="journal article" date="2020" name="Fungal Divers.">
        <title>Resolving the Mortierellaceae phylogeny through synthesis of multi-gene phylogenetics and phylogenomics.</title>
        <authorList>
            <person name="Vandepol N."/>
            <person name="Liber J."/>
            <person name="Desiro A."/>
            <person name="Na H."/>
            <person name="Kennedy M."/>
            <person name="Barry K."/>
            <person name="Grigoriev I.V."/>
            <person name="Miller A.N."/>
            <person name="O'Donnell K."/>
            <person name="Stajich J.E."/>
            <person name="Bonito G."/>
        </authorList>
    </citation>
    <scope>NUCLEOTIDE SEQUENCE</scope>
    <source>
        <strain evidence="9">NVP60</strain>
    </source>
</reference>
<feature type="transmembrane region" description="Helical" evidence="8">
    <location>
        <begin position="207"/>
        <end position="227"/>
    </location>
</feature>
<gene>
    <name evidence="9" type="primary">YEA4</name>
    <name evidence="9" type="ORF">BGZ97_003109</name>
</gene>
<proteinExistence type="predicted"/>
<dbReference type="GO" id="GO:0005464">
    <property type="term" value="F:UDP-xylose transmembrane transporter activity"/>
    <property type="evidence" value="ECO:0007669"/>
    <property type="project" value="TreeGrafter"/>
</dbReference>
<feature type="compositionally biased region" description="Low complexity" evidence="7">
    <location>
        <begin position="50"/>
        <end position="63"/>
    </location>
</feature>
<comment type="subcellular location">
    <subcellularLocation>
        <location evidence="1">Endomembrane system</location>
        <topology evidence="1">Multi-pass membrane protein</topology>
    </subcellularLocation>
</comment>
<dbReference type="NCBIfam" id="TIGR00803">
    <property type="entry name" value="nst"/>
    <property type="match status" value="1"/>
</dbReference>
<evidence type="ECO:0000256" key="4">
    <source>
        <dbReference type="ARBA" id="ARBA00022692"/>
    </source>
</evidence>
<evidence type="ECO:0000256" key="8">
    <source>
        <dbReference type="SAM" id="Phobius"/>
    </source>
</evidence>
<accession>A0A9P6RJ42</accession>
<keyword evidence="2" id="KW-0813">Transport</keyword>
<dbReference type="OrthoDB" id="999962at2759"/>
<dbReference type="PANTHER" id="PTHR10778">
    <property type="entry name" value="SOLUTE CARRIER FAMILY 35 MEMBER B"/>
    <property type="match status" value="1"/>
</dbReference>
<evidence type="ECO:0000313" key="10">
    <source>
        <dbReference type="Proteomes" id="UP000823405"/>
    </source>
</evidence>
<evidence type="ECO:0000256" key="6">
    <source>
        <dbReference type="ARBA" id="ARBA00023136"/>
    </source>
</evidence>
<keyword evidence="10" id="KW-1185">Reference proteome</keyword>
<feature type="transmembrane region" description="Helical" evidence="8">
    <location>
        <begin position="305"/>
        <end position="324"/>
    </location>
</feature>
<dbReference type="PANTHER" id="PTHR10778:SF4">
    <property type="entry name" value="NUCLEOTIDE SUGAR TRANSPORTER SLC35B4"/>
    <property type="match status" value="1"/>
</dbReference>
<keyword evidence="5 8" id="KW-1133">Transmembrane helix</keyword>
<sequence length="496" mass="54509">MTTLTNGYSSSSASTMTPELRHRGGHTQKEQGQKHDPKEATHGLDSIPSTPQTQQQQRKVIQTTPIRSPSWTSLAALTMQVSLQDWILIATMIFGGCCSNVFALEILVNDAPKSGQMITFAQFVCVSAYGLAMHLKWPVVQDLWTSKPSSTSTQEVQDRPSQGIWRYIPHLKKRKIPLTRWLAIVIMFFIVSVLNNQSLAYKISVPLHIIFRSGGLMVGMVLGMILMKKRYSKSQIFAVTIVTIGVIYATTSAKASSPQKAKPQGSAGNTGDYAVGVFMLTIALIISSLMGLLQEATYQKYGAEWREGLFYSHFLAVPMFLLFYSDIMEQFRIFNRSTPIPVLQLVRQIGPYLPSSVAYALSSITIPRLWIFLAVNTLTQFMCISGVHRLTSLSSALTLNFILNLRKFSSLLISVLYFENGFGFEMAVGSSLVLLGTVMYSLSSSSSVAKQPSVTTTTSTVVTTTSTTGTTTVTTFKSATTEVATEAEAPSDSKRQ</sequence>
<keyword evidence="3" id="KW-0762">Sugar transport</keyword>
<organism evidence="9 10">
    <name type="scientific">Linnemannia gamsii</name>
    <dbReference type="NCBI Taxonomy" id="64522"/>
    <lineage>
        <taxon>Eukaryota</taxon>
        <taxon>Fungi</taxon>
        <taxon>Fungi incertae sedis</taxon>
        <taxon>Mucoromycota</taxon>
        <taxon>Mortierellomycotina</taxon>
        <taxon>Mortierellomycetes</taxon>
        <taxon>Mortierellales</taxon>
        <taxon>Mortierellaceae</taxon>
        <taxon>Linnemannia</taxon>
    </lineage>
</organism>
<protein>
    <submittedName>
        <fullName evidence="9">Golgi uridine diphosphate-N- acetylglucosamine transporter</fullName>
    </submittedName>
</protein>
<feature type="transmembrane region" description="Helical" evidence="8">
    <location>
        <begin position="273"/>
        <end position="293"/>
    </location>
</feature>
<comment type="caution">
    <text evidence="9">The sequence shown here is derived from an EMBL/GenBank/DDBJ whole genome shotgun (WGS) entry which is preliminary data.</text>
</comment>
<dbReference type="GO" id="GO:0005789">
    <property type="term" value="C:endoplasmic reticulum membrane"/>
    <property type="evidence" value="ECO:0007669"/>
    <property type="project" value="TreeGrafter"/>
</dbReference>
<feature type="compositionally biased region" description="Basic and acidic residues" evidence="7">
    <location>
        <begin position="19"/>
        <end position="42"/>
    </location>
</feature>
<dbReference type="AlphaFoldDB" id="A0A9P6RJ42"/>
<evidence type="ECO:0000256" key="1">
    <source>
        <dbReference type="ARBA" id="ARBA00004127"/>
    </source>
</evidence>
<feature type="compositionally biased region" description="Polar residues" evidence="7">
    <location>
        <begin position="1"/>
        <end position="17"/>
    </location>
</feature>
<evidence type="ECO:0000256" key="2">
    <source>
        <dbReference type="ARBA" id="ARBA00022448"/>
    </source>
</evidence>
<dbReference type="InterPro" id="IPR013657">
    <property type="entry name" value="SCL35B1-4/HUT1"/>
</dbReference>
<dbReference type="Pfam" id="PF08449">
    <property type="entry name" value="UAA"/>
    <property type="match status" value="1"/>
</dbReference>
<feature type="transmembrane region" description="Helical" evidence="8">
    <location>
        <begin position="86"/>
        <end position="108"/>
    </location>
</feature>
<evidence type="ECO:0000256" key="7">
    <source>
        <dbReference type="SAM" id="MobiDB-lite"/>
    </source>
</evidence>
<dbReference type="SUPFAM" id="SSF103481">
    <property type="entry name" value="Multidrug resistance efflux transporter EmrE"/>
    <property type="match status" value="1"/>
</dbReference>
<dbReference type="InterPro" id="IPR037185">
    <property type="entry name" value="EmrE-like"/>
</dbReference>
<dbReference type="GO" id="GO:0005462">
    <property type="term" value="F:UDP-N-acetylglucosamine transmembrane transporter activity"/>
    <property type="evidence" value="ECO:0007669"/>
    <property type="project" value="TreeGrafter"/>
</dbReference>
<keyword evidence="4 8" id="KW-0812">Transmembrane</keyword>
<dbReference type="Proteomes" id="UP000823405">
    <property type="component" value="Unassembled WGS sequence"/>
</dbReference>
<evidence type="ECO:0000256" key="3">
    <source>
        <dbReference type="ARBA" id="ARBA00022597"/>
    </source>
</evidence>
<dbReference type="GO" id="GO:0000139">
    <property type="term" value="C:Golgi membrane"/>
    <property type="evidence" value="ECO:0007669"/>
    <property type="project" value="TreeGrafter"/>
</dbReference>
<feature type="region of interest" description="Disordered" evidence="7">
    <location>
        <begin position="1"/>
        <end position="63"/>
    </location>
</feature>
<feature type="transmembrane region" description="Helical" evidence="8">
    <location>
        <begin position="178"/>
        <end position="195"/>
    </location>
</feature>